<organism evidence="2 3">
    <name type="scientific">Ensete ventricosum</name>
    <name type="common">Abyssinian banana</name>
    <name type="synonym">Musa ensete</name>
    <dbReference type="NCBI Taxonomy" id="4639"/>
    <lineage>
        <taxon>Eukaryota</taxon>
        <taxon>Viridiplantae</taxon>
        <taxon>Streptophyta</taxon>
        <taxon>Embryophyta</taxon>
        <taxon>Tracheophyta</taxon>
        <taxon>Spermatophyta</taxon>
        <taxon>Magnoliopsida</taxon>
        <taxon>Liliopsida</taxon>
        <taxon>Zingiberales</taxon>
        <taxon>Musaceae</taxon>
        <taxon>Ensete</taxon>
    </lineage>
</organism>
<protein>
    <submittedName>
        <fullName evidence="2">Uncharacterized protein</fullName>
    </submittedName>
</protein>
<evidence type="ECO:0000256" key="1">
    <source>
        <dbReference type="SAM" id="MobiDB-lite"/>
    </source>
</evidence>
<evidence type="ECO:0000313" key="3">
    <source>
        <dbReference type="Proteomes" id="UP000287651"/>
    </source>
</evidence>
<name>A0A427AQF7_ENSVE</name>
<sequence>MTSASKVEGSTRCATRLPLYASLILHNAPYPRPIPLTNCSTVRLDHAQGDGRSKTEHANDFLPDSPTSSHRPYKRSEQFGFPAEEPNTVAHTPNRYWRLLNDLGFTPPAPNPGPPAVLTKVFLGLTQWVQMLTEMMQVIVPYIPQLA</sequence>
<proteinExistence type="predicted"/>
<reference evidence="2 3" key="1">
    <citation type="journal article" date="2014" name="Agronomy (Basel)">
        <title>A Draft Genome Sequence for Ensete ventricosum, the Drought-Tolerant Tree Against Hunger.</title>
        <authorList>
            <person name="Harrison J."/>
            <person name="Moore K.A."/>
            <person name="Paszkiewicz K."/>
            <person name="Jones T."/>
            <person name="Grant M."/>
            <person name="Ambacheew D."/>
            <person name="Muzemil S."/>
            <person name="Studholme D.J."/>
        </authorList>
    </citation>
    <scope>NUCLEOTIDE SEQUENCE [LARGE SCALE GENOMIC DNA]</scope>
</reference>
<comment type="caution">
    <text evidence="2">The sequence shown here is derived from an EMBL/GenBank/DDBJ whole genome shotgun (WGS) entry which is preliminary data.</text>
</comment>
<dbReference type="EMBL" id="AMZH03001674">
    <property type="protein sequence ID" value="RRT78448.1"/>
    <property type="molecule type" value="Genomic_DNA"/>
</dbReference>
<gene>
    <name evidence="2" type="ORF">B296_00003892</name>
</gene>
<dbReference type="Proteomes" id="UP000287651">
    <property type="component" value="Unassembled WGS sequence"/>
</dbReference>
<feature type="region of interest" description="Disordered" evidence="1">
    <location>
        <begin position="47"/>
        <end position="74"/>
    </location>
</feature>
<accession>A0A427AQF7</accession>
<feature type="compositionally biased region" description="Basic and acidic residues" evidence="1">
    <location>
        <begin position="47"/>
        <end position="59"/>
    </location>
</feature>
<dbReference type="AlphaFoldDB" id="A0A427AQF7"/>
<evidence type="ECO:0000313" key="2">
    <source>
        <dbReference type="EMBL" id="RRT78448.1"/>
    </source>
</evidence>